<dbReference type="Proteomes" id="UP001595773">
    <property type="component" value="Unassembled WGS sequence"/>
</dbReference>
<evidence type="ECO:0000313" key="2">
    <source>
        <dbReference type="EMBL" id="MFC4264566.1"/>
    </source>
</evidence>
<feature type="compositionally biased region" description="Basic residues" evidence="1">
    <location>
        <begin position="56"/>
        <end position="65"/>
    </location>
</feature>
<gene>
    <name evidence="2" type="ORF">ACFOW9_03015</name>
</gene>
<dbReference type="EMBL" id="JBHSCQ010000004">
    <property type="protein sequence ID" value="MFC4264566.1"/>
    <property type="molecule type" value="Genomic_DNA"/>
</dbReference>
<evidence type="ECO:0000256" key="1">
    <source>
        <dbReference type="SAM" id="MobiDB-lite"/>
    </source>
</evidence>
<keyword evidence="3" id="KW-1185">Reference proteome</keyword>
<comment type="caution">
    <text evidence="2">The sequence shown here is derived from an EMBL/GenBank/DDBJ whole genome shotgun (WGS) entry which is preliminary data.</text>
</comment>
<feature type="region of interest" description="Disordered" evidence="1">
    <location>
        <begin position="56"/>
        <end position="75"/>
    </location>
</feature>
<name>A0ABV8QXI2_9MICC</name>
<organism evidence="2 3">
    <name type="scientific">Arthrobacter cryoconiti</name>
    <dbReference type="NCBI Taxonomy" id="748907"/>
    <lineage>
        <taxon>Bacteria</taxon>
        <taxon>Bacillati</taxon>
        <taxon>Actinomycetota</taxon>
        <taxon>Actinomycetes</taxon>
        <taxon>Micrococcales</taxon>
        <taxon>Micrococcaceae</taxon>
        <taxon>Arthrobacter</taxon>
    </lineage>
</organism>
<protein>
    <submittedName>
        <fullName evidence="2">Uncharacterized protein</fullName>
    </submittedName>
</protein>
<accession>A0ABV8QXI2</accession>
<reference evidence="3" key="1">
    <citation type="journal article" date="2019" name="Int. J. Syst. Evol. Microbiol.">
        <title>The Global Catalogue of Microorganisms (GCM) 10K type strain sequencing project: providing services to taxonomists for standard genome sequencing and annotation.</title>
        <authorList>
            <consortium name="The Broad Institute Genomics Platform"/>
            <consortium name="The Broad Institute Genome Sequencing Center for Infectious Disease"/>
            <person name="Wu L."/>
            <person name="Ma J."/>
        </authorList>
    </citation>
    <scope>NUCLEOTIDE SEQUENCE [LARGE SCALE GENOMIC DNA]</scope>
    <source>
        <strain evidence="3">CGMCC 1.10698</strain>
    </source>
</reference>
<sequence length="75" mass="8196">MSTVGTPRYQLAKEIFMADNADAPNPEREWDIALSKQIAYAYGIADGLIAAGYTRPPHHHHRGRIGRAGSGKCCD</sequence>
<dbReference type="RefSeq" id="WP_230067740.1">
    <property type="nucleotide sequence ID" value="NZ_BAABLL010000001.1"/>
</dbReference>
<proteinExistence type="predicted"/>
<evidence type="ECO:0000313" key="3">
    <source>
        <dbReference type="Proteomes" id="UP001595773"/>
    </source>
</evidence>